<protein>
    <submittedName>
        <fullName evidence="1">Uncharacterized protein</fullName>
    </submittedName>
</protein>
<dbReference type="EMBL" id="CACTIH010005484">
    <property type="protein sequence ID" value="CAA2994900.1"/>
    <property type="molecule type" value="Genomic_DNA"/>
</dbReference>
<dbReference type="PANTHER" id="PTHR31549:SF129">
    <property type="entry name" value="DUF4220 DOMAIN-CONTAINING PROTEIN"/>
    <property type="match status" value="1"/>
</dbReference>
<dbReference type="AlphaFoldDB" id="A0A8S0STY3"/>
<evidence type="ECO:0000313" key="1">
    <source>
        <dbReference type="EMBL" id="CAA2994900.1"/>
    </source>
</evidence>
<dbReference type="Pfam" id="PF03140">
    <property type="entry name" value="DUF247"/>
    <property type="match status" value="1"/>
</dbReference>
<dbReference type="InterPro" id="IPR004158">
    <property type="entry name" value="DUF247_pln"/>
</dbReference>
<name>A0A8S0STY3_OLEEU</name>
<organism evidence="1 2">
    <name type="scientific">Olea europaea subsp. europaea</name>
    <dbReference type="NCBI Taxonomy" id="158383"/>
    <lineage>
        <taxon>Eukaryota</taxon>
        <taxon>Viridiplantae</taxon>
        <taxon>Streptophyta</taxon>
        <taxon>Embryophyta</taxon>
        <taxon>Tracheophyta</taxon>
        <taxon>Spermatophyta</taxon>
        <taxon>Magnoliopsida</taxon>
        <taxon>eudicotyledons</taxon>
        <taxon>Gunneridae</taxon>
        <taxon>Pentapetalae</taxon>
        <taxon>asterids</taxon>
        <taxon>lamiids</taxon>
        <taxon>Lamiales</taxon>
        <taxon>Oleaceae</taxon>
        <taxon>Oleeae</taxon>
        <taxon>Olea</taxon>
    </lineage>
</organism>
<reference evidence="1 2" key="1">
    <citation type="submission" date="2019-12" db="EMBL/GenBank/DDBJ databases">
        <authorList>
            <person name="Alioto T."/>
            <person name="Alioto T."/>
            <person name="Gomez Garrido J."/>
        </authorList>
    </citation>
    <scope>NUCLEOTIDE SEQUENCE [LARGE SCALE GENOMIC DNA]</scope>
</reference>
<evidence type="ECO:0000313" key="2">
    <source>
        <dbReference type="Proteomes" id="UP000594638"/>
    </source>
</evidence>
<dbReference type="PANTHER" id="PTHR31549">
    <property type="entry name" value="PROTEIN, PUTATIVE (DUF247)-RELATED-RELATED"/>
    <property type="match status" value="1"/>
</dbReference>
<keyword evidence="2" id="KW-1185">Reference proteome</keyword>
<gene>
    <name evidence="1" type="ORF">OLEA9_A079116</name>
</gene>
<accession>A0A8S0STY3</accession>
<dbReference type="OrthoDB" id="609517at2759"/>
<proteinExistence type="predicted"/>
<dbReference type="Gramene" id="OE9A079116T1">
    <property type="protein sequence ID" value="OE9A079116C1"/>
    <property type="gene ID" value="OE9A079116"/>
</dbReference>
<dbReference type="Proteomes" id="UP000594638">
    <property type="component" value="Unassembled WGS sequence"/>
</dbReference>
<comment type="caution">
    <text evidence="1">The sequence shown here is derived from an EMBL/GenBank/DDBJ whole genome shotgun (WGS) entry which is preliminary data.</text>
</comment>
<sequence length="295" mass="34413">MFVPSSGKDKQFFYCQIFKVIHQIRNCYVEVSRDAYDDRTLAEMMLLDACFALYGMKIFVGDEQIVLHFRQHFGMAAFSLVSRDMRLLDNQIPLWVINLFIELICGEGSMLLYEYLSLMYFGDRMRLTRIPEDEKQPLHLVDASRRILVHEIDHAGKEHDPPGESQRQPQRKENLNGFRKYNHQSHSVTDLKAKGIHFKPSSNCLKNINFKSHAFYGQLQLPVWIFTAFSKLFFIHMLAYEASPGSDTNLSDSDFSVTCYVNFLKSLIVKSEDVKELREKKILFSTPTVMNKLWK</sequence>